<keyword evidence="4" id="KW-1015">Disulfide bond</keyword>
<evidence type="ECO:0000256" key="6">
    <source>
        <dbReference type="RuleBase" id="RU361235"/>
    </source>
</evidence>
<dbReference type="Proteomes" id="UP000663879">
    <property type="component" value="Unassembled WGS sequence"/>
</dbReference>
<sequence>MILKLKLLLLSVVVVSIALACDDTNNGDFVLDTTSGEYVGSCHNVKYKTTSEVVSKPIYTWLSIPYAEPPIGDLRFKSPQPVTRRSGQNQATQWPNSCLQLIDRNDYLPPRELGYTPFPGFKMWRTDPKYSNMSEDCLYLNIFAPKDAFDKPNGFEPYPIMVYFHGGSTVFGSSAMDVYNPEVLVAAKDVIVITINYRLGVFGFLYLENNFPGNQALMDQNLALKWIFENAAHFGGNKNKITIFGQSAGAMLAGYHLFYKDSWPYFNNIILQSGTPLFQPLTPITHQQADTLTRNFLKSSGCNENNLIQCAQTSTQLPLKSLDFYFKLSNFNYYTSMYIMTGFVPVLDGHVLTETPFDALNHNRFKKCDIIIGVTKDEGTLFTAVTGLVTNFAEFPHISHSVFENFVKDYFHFYPNHPILASSRLKQLMLSKYDGGHATDKSYFDEMSKMLTDQMFMCPAYHMADLLYARRIKIYFYVLDEYVESSPWPKWYGTTHSDDIAFVFGHTLTDRTNGFISLNPWAEYKSYSNEVINFTHKILSYWSNFAKKSDPNQNGLPHWEVYDLTYNMTMHPKRSSHNLQKKWLLLKKNDIKMTNENYGEHCSFWNDRSRYLRDVRPRYLQTTKRYSLVQY</sequence>
<feature type="active site" description="Charge relay system" evidence="5">
    <location>
        <position position="496"/>
    </location>
</feature>
<dbReference type="InterPro" id="IPR019826">
    <property type="entry name" value="Carboxylesterase_B_AS"/>
</dbReference>
<evidence type="ECO:0000256" key="1">
    <source>
        <dbReference type="ARBA" id="ARBA00005964"/>
    </source>
</evidence>
<proteinExistence type="inferred from homology"/>
<dbReference type="SUPFAM" id="SSF53474">
    <property type="entry name" value="alpha/beta-Hydrolases"/>
    <property type="match status" value="1"/>
</dbReference>
<dbReference type="PROSITE" id="PS00941">
    <property type="entry name" value="CARBOXYLESTERASE_B_2"/>
    <property type="match status" value="1"/>
</dbReference>
<evidence type="ECO:0000313" key="9">
    <source>
        <dbReference type="Proteomes" id="UP000663879"/>
    </source>
</evidence>
<keyword evidence="3 6" id="KW-0378">Hydrolase</keyword>
<keyword evidence="2" id="KW-0719">Serine esterase</keyword>
<evidence type="ECO:0000256" key="5">
    <source>
        <dbReference type="PIRSR" id="PIRSR600997-1"/>
    </source>
</evidence>
<feature type="signal peptide" evidence="6">
    <location>
        <begin position="1"/>
        <end position="20"/>
    </location>
</feature>
<dbReference type="GO" id="GO:0003990">
    <property type="term" value="F:acetylcholinesterase activity"/>
    <property type="evidence" value="ECO:0007669"/>
    <property type="project" value="TreeGrafter"/>
</dbReference>
<evidence type="ECO:0000256" key="2">
    <source>
        <dbReference type="ARBA" id="ARBA00022487"/>
    </source>
</evidence>
<feature type="chain" id="PRO_5033112583" description="Carboxylic ester hydrolase" evidence="6">
    <location>
        <begin position="21"/>
        <end position="631"/>
    </location>
</feature>
<evidence type="ECO:0000256" key="4">
    <source>
        <dbReference type="ARBA" id="ARBA00023157"/>
    </source>
</evidence>
<dbReference type="Pfam" id="PF00135">
    <property type="entry name" value="COesterase"/>
    <property type="match status" value="1"/>
</dbReference>
<feature type="active site" description="Charge relay system" evidence="5">
    <location>
        <position position="378"/>
    </location>
</feature>
<dbReference type="EMBL" id="CAJNOC010000247">
    <property type="protein sequence ID" value="CAF0732940.1"/>
    <property type="molecule type" value="Genomic_DNA"/>
</dbReference>
<comment type="similarity">
    <text evidence="1 6">Belongs to the type-B carboxylesterase/lipase family.</text>
</comment>
<comment type="caution">
    <text evidence="8">The sequence shown here is derived from an EMBL/GenBank/DDBJ whole genome shotgun (WGS) entry which is preliminary data.</text>
</comment>
<dbReference type="EC" id="3.1.1.-" evidence="6"/>
<keyword evidence="9" id="KW-1185">Reference proteome</keyword>
<dbReference type="InterPro" id="IPR002018">
    <property type="entry name" value="CarbesteraseB"/>
</dbReference>
<dbReference type="PROSITE" id="PS00122">
    <property type="entry name" value="CARBOXYLESTERASE_B_1"/>
    <property type="match status" value="1"/>
</dbReference>
<name>A0A813N5P2_9BILA</name>
<dbReference type="PANTHER" id="PTHR43918">
    <property type="entry name" value="ACETYLCHOLINESTERASE"/>
    <property type="match status" value="1"/>
</dbReference>
<dbReference type="Gene3D" id="3.40.50.1820">
    <property type="entry name" value="alpha/beta hydrolase"/>
    <property type="match status" value="1"/>
</dbReference>
<dbReference type="InterPro" id="IPR000997">
    <property type="entry name" value="Cholinesterase"/>
</dbReference>
<keyword evidence="6" id="KW-0732">Signal</keyword>
<gene>
    <name evidence="8" type="ORF">OXX778_LOCUS2956</name>
</gene>
<protein>
    <recommendedName>
        <fullName evidence="6">Carboxylic ester hydrolase</fullName>
        <ecNumber evidence="6">3.1.1.-</ecNumber>
    </recommendedName>
</protein>
<organism evidence="8 9">
    <name type="scientific">Brachionus calyciflorus</name>
    <dbReference type="NCBI Taxonomy" id="104777"/>
    <lineage>
        <taxon>Eukaryota</taxon>
        <taxon>Metazoa</taxon>
        <taxon>Spiralia</taxon>
        <taxon>Gnathifera</taxon>
        <taxon>Rotifera</taxon>
        <taxon>Eurotatoria</taxon>
        <taxon>Monogononta</taxon>
        <taxon>Pseudotrocha</taxon>
        <taxon>Ploima</taxon>
        <taxon>Brachionidae</taxon>
        <taxon>Brachionus</taxon>
    </lineage>
</organism>
<dbReference type="GO" id="GO:0005886">
    <property type="term" value="C:plasma membrane"/>
    <property type="evidence" value="ECO:0007669"/>
    <property type="project" value="TreeGrafter"/>
</dbReference>
<dbReference type="InterPro" id="IPR029058">
    <property type="entry name" value="AB_hydrolase_fold"/>
</dbReference>
<reference evidence="8" key="1">
    <citation type="submission" date="2021-02" db="EMBL/GenBank/DDBJ databases">
        <authorList>
            <person name="Nowell W R."/>
        </authorList>
    </citation>
    <scope>NUCLEOTIDE SEQUENCE</scope>
    <source>
        <strain evidence="8">Ploen Becks lab</strain>
    </source>
</reference>
<dbReference type="OrthoDB" id="408631at2759"/>
<dbReference type="PRINTS" id="PR00878">
    <property type="entry name" value="CHOLNESTRASE"/>
</dbReference>
<dbReference type="GO" id="GO:0006581">
    <property type="term" value="P:acetylcholine catabolic process"/>
    <property type="evidence" value="ECO:0007669"/>
    <property type="project" value="TreeGrafter"/>
</dbReference>
<dbReference type="InterPro" id="IPR050654">
    <property type="entry name" value="AChE-related_enzymes"/>
</dbReference>
<dbReference type="PANTHER" id="PTHR43918:SF4">
    <property type="entry name" value="CARBOXYLIC ESTER HYDROLASE"/>
    <property type="match status" value="1"/>
</dbReference>
<evidence type="ECO:0000259" key="7">
    <source>
        <dbReference type="Pfam" id="PF00135"/>
    </source>
</evidence>
<dbReference type="GO" id="GO:0019695">
    <property type="term" value="P:choline metabolic process"/>
    <property type="evidence" value="ECO:0007669"/>
    <property type="project" value="TreeGrafter"/>
</dbReference>
<dbReference type="AlphaFoldDB" id="A0A813N5P2"/>
<dbReference type="GO" id="GO:0005615">
    <property type="term" value="C:extracellular space"/>
    <property type="evidence" value="ECO:0007669"/>
    <property type="project" value="TreeGrafter"/>
</dbReference>
<feature type="active site" description="Acyl-ester intermediate" evidence="5">
    <location>
        <position position="247"/>
    </location>
</feature>
<accession>A0A813N5P2</accession>
<evidence type="ECO:0000313" key="8">
    <source>
        <dbReference type="EMBL" id="CAF0732940.1"/>
    </source>
</evidence>
<dbReference type="InterPro" id="IPR019819">
    <property type="entry name" value="Carboxylesterase_B_CS"/>
</dbReference>
<evidence type="ECO:0000256" key="3">
    <source>
        <dbReference type="ARBA" id="ARBA00022801"/>
    </source>
</evidence>
<dbReference type="PROSITE" id="PS51257">
    <property type="entry name" value="PROKAR_LIPOPROTEIN"/>
    <property type="match status" value="1"/>
</dbReference>
<feature type="domain" description="Carboxylesterase type B" evidence="7">
    <location>
        <begin position="53"/>
        <end position="577"/>
    </location>
</feature>